<feature type="transmembrane region" description="Helical" evidence="4">
    <location>
        <begin position="294"/>
        <end position="314"/>
    </location>
</feature>
<evidence type="ECO:0000313" key="6">
    <source>
        <dbReference type="Proteomes" id="UP000297647"/>
    </source>
</evidence>
<dbReference type="InterPro" id="IPR029044">
    <property type="entry name" value="Nucleotide-diphossugar_trans"/>
</dbReference>
<evidence type="ECO:0000256" key="4">
    <source>
        <dbReference type="SAM" id="Phobius"/>
    </source>
</evidence>
<dbReference type="Proteomes" id="UP000297647">
    <property type="component" value="Unassembled WGS sequence"/>
</dbReference>
<dbReference type="RefSeq" id="WP_135071812.1">
    <property type="nucleotide sequence ID" value="NZ_SPSB01000002.1"/>
</dbReference>
<comment type="caution">
    <text evidence="5">The sequence shown here is derived from an EMBL/GenBank/DDBJ whole genome shotgun (WGS) entry which is preliminary data.</text>
</comment>
<keyword evidence="4" id="KW-0812">Transmembrane</keyword>
<evidence type="ECO:0000256" key="3">
    <source>
        <dbReference type="ARBA" id="ARBA00022679"/>
    </source>
</evidence>
<evidence type="ECO:0000256" key="2">
    <source>
        <dbReference type="ARBA" id="ARBA00022676"/>
    </source>
</evidence>
<gene>
    <name evidence="5" type="ORF">E4S40_05010</name>
</gene>
<dbReference type="AlphaFoldDB" id="A0A4Y9QSW2"/>
<dbReference type="EMBL" id="SPSB01000002">
    <property type="protein sequence ID" value="TFV95581.1"/>
    <property type="molecule type" value="Genomic_DNA"/>
</dbReference>
<sequence>MELLFWISIGIVFYTFIGYGVIISLLAKLKGRGTKYAKLSTEDLPTVTLVVAAYNEEDILSQKVENCLNLDYPKDKLNILFVTDGSSDDSVALLEQYHPQVNYSHSPARKGKIAAINRIMPFIDSQITVFSDANVMLNAEAIRLLVEPFQSNLVAAVSGEKIVQSKAADGASSSGEGAYWRYESYLKKMDAKWNSLVGSAGELVALRTHLYQKMEEDTIIEDFVMTLRLASHGYRVDYQSDAKAMEYGSESISEEEKRKVRISAGGIQAIQRLPELWKVWNHPGLSFQYFSHRVIRWTLMPTALILALFSNLFLWNQGGFYAFSLIAQLVFYSLAWIGYIMQEHKTKNKWLHLPFYFVFMHVCVIKGWFRFAKGKQSVTWEKAKRATGLTPQLK</sequence>
<comment type="similarity">
    <text evidence="1">Belongs to the glycosyltransferase 2 family.</text>
</comment>
<dbReference type="PANTHER" id="PTHR43630:SF1">
    <property type="entry name" value="POLY-BETA-1,6-N-ACETYL-D-GLUCOSAMINE SYNTHASE"/>
    <property type="match status" value="1"/>
</dbReference>
<dbReference type="SUPFAM" id="SSF53448">
    <property type="entry name" value="Nucleotide-diphospho-sugar transferases"/>
    <property type="match status" value="1"/>
</dbReference>
<dbReference type="OrthoDB" id="9766971at2"/>
<protein>
    <submittedName>
        <fullName evidence="5">Glycosyltransferase family 2 protein</fullName>
    </submittedName>
</protein>
<feature type="transmembrane region" description="Helical" evidence="4">
    <location>
        <begin position="6"/>
        <end position="27"/>
    </location>
</feature>
<dbReference type="CDD" id="cd06439">
    <property type="entry name" value="CESA_like_1"/>
    <property type="match status" value="1"/>
</dbReference>
<accession>A0A4Y9QSW2</accession>
<proteinExistence type="inferred from homology"/>
<dbReference type="Pfam" id="PF13641">
    <property type="entry name" value="Glyco_tranf_2_3"/>
    <property type="match status" value="1"/>
</dbReference>
<keyword evidence="3 5" id="KW-0808">Transferase</keyword>
<keyword evidence="6" id="KW-1185">Reference proteome</keyword>
<dbReference type="PANTHER" id="PTHR43630">
    <property type="entry name" value="POLY-BETA-1,6-N-ACETYL-D-GLUCOSAMINE SYNTHASE"/>
    <property type="match status" value="1"/>
</dbReference>
<organism evidence="5 6">
    <name type="scientific">Algoriphagus kandeliae</name>
    <dbReference type="NCBI Taxonomy" id="2562278"/>
    <lineage>
        <taxon>Bacteria</taxon>
        <taxon>Pseudomonadati</taxon>
        <taxon>Bacteroidota</taxon>
        <taxon>Cytophagia</taxon>
        <taxon>Cytophagales</taxon>
        <taxon>Cyclobacteriaceae</taxon>
        <taxon>Algoriphagus</taxon>
    </lineage>
</organism>
<evidence type="ECO:0000256" key="1">
    <source>
        <dbReference type="ARBA" id="ARBA00006739"/>
    </source>
</evidence>
<evidence type="ECO:0000313" key="5">
    <source>
        <dbReference type="EMBL" id="TFV95581.1"/>
    </source>
</evidence>
<feature type="transmembrane region" description="Helical" evidence="4">
    <location>
        <begin position="353"/>
        <end position="371"/>
    </location>
</feature>
<feature type="transmembrane region" description="Helical" evidence="4">
    <location>
        <begin position="320"/>
        <end position="341"/>
    </location>
</feature>
<keyword evidence="4" id="KW-0472">Membrane</keyword>
<name>A0A4Y9QSW2_9BACT</name>
<keyword evidence="2" id="KW-0328">Glycosyltransferase</keyword>
<reference evidence="5 6" key="1">
    <citation type="submission" date="2019-03" db="EMBL/GenBank/DDBJ databases">
        <title>Algoriphagus sp. nov, a new strain isolated from root system soil of mangrove plant Kandelia.</title>
        <authorList>
            <person name="Yin Q."/>
            <person name="Wang K."/>
            <person name="Song Z."/>
        </authorList>
    </citation>
    <scope>NUCLEOTIDE SEQUENCE [LARGE SCALE GENOMIC DNA]</scope>
    <source>
        <strain evidence="5 6">XY-J91</strain>
    </source>
</reference>
<dbReference type="GO" id="GO:0016757">
    <property type="term" value="F:glycosyltransferase activity"/>
    <property type="evidence" value="ECO:0007669"/>
    <property type="project" value="UniProtKB-KW"/>
</dbReference>
<dbReference type="Gene3D" id="3.90.550.10">
    <property type="entry name" value="Spore Coat Polysaccharide Biosynthesis Protein SpsA, Chain A"/>
    <property type="match status" value="1"/>
</dbReference>
<keyword evidence="4" id="KW-1133">Transmembrane helix</keyword>